<keyword evidence="7" id="KW-1005">Bacterial flagellum biogenesis</keyword>
<evidence type="ECO:0000256" key="2">
    <source>
        <dbReference type="ARBA" id="ARBA00010004"/>
    </source>
</evidence>
<dbReference type="InterPro" id="IPR053716">
    <property type="entry name" value="Flag_assembly_chemotaxis_eff"/>
</dbReference>
<keyword evidence="12" id="KW-0966">Cell projection</keyword>
<evidence type="ECO:0000313" key="13">
    <source>
        <dbReference type="Proteomes" id="UP000784128"/>
    </source>
</evidence>
<protein>
    <recommendedName>
        <fullName evidence="3">Flagellar FliJ protein</fullName>
    </recommendedName>
</protein>
<dbReference type="Gene3D" id="1.10.287.1700">
    <property type="match status" value="1"/>
</dbReference>
<keyword evidence="8" id="KW-0653">Protein transport</keyword>
<evidence type="ECO:0000256" key="10">
    <source>
        <dbReference type="ARBA" id="ARBA00023225"/>
    </source>
</evidence>
<keyword evidence="10" id="KW-1006">Bacterial flagellum protein export</keyword>
<evidence type="ECO:0000256" key="1">
    <source>
        <dbReference type="ARBA" id="ARBA00004413"/>
    </source>
</evidence>
<keyword evidence="13" id="KW-1185">Reference proteome</keyword>
<comment type="caution">
    <text evidence="12">The sequence shown here is derived from an EMBL/GenBank/DDBJ whole genome shotgun (WGS) entry which is preliminary data.</text>
</comment>
<keyword evidence="6" id="KW-0145">Chemotaxis</keyword>
<evidence type="ECO:0000256" key="9">
    <source>
        <dbReference type="ARBA" id="ARBA00023136"/>
    </source>
</evidence>
<keyword evidence="12" id="KW-0969">Cilium</keyword>
<keyword evidence="12" id="KW-0282">Flagellum</keyword>
<keyword evidence="4" id="KW-0813">Transport</keyword>
<dbReference type="EMBL" id="JAHDYS010000007">
    <property type="protein sequence ID" value="MBT1071948.1"/>
    <property type="molecule type" value="Genomic_DNA"/>
</dbReference>
<evidence type="ECO:0000256" key="5">
    <source>
        <dbReference type="ARBA" id="ARBA00022475"/>
    </source>
</evidence>
<evidence type="ECO:0000256" key="7">
    <source>
        <dbReference type="ARBA" id="ARBA00022795"/>
    </source>
</evidence>
<evidence type="ECO:0000256" key="6">
    <source>
        <dbReference type="ARBA" id="ARBA00022500"/>
    </source>
</evidence>
<accession>A0ABS5U8G9</accession>
<gene>
    <name evidence="12" type="primary">fliJ</name>
    <name evidence="12" type="ORF">KJB30_09145</name>
</gene>
<name>A0ABS5U8G9_9BACT</name>
<comment type="similarity">
    <text evidence="2">Belongs to the FliJ family.</text>
</comment>
<keyword evidence="5" id="KW-1003">Cell membrane</keyword>
<proteinExistence type="inferred from homology"/>
<organism evidence="12 13">
    <name type="scientific">Pelotalea chapellei</name>
    <dbReference type="NCBI Taxonomy" id="44671"/>
    <lineage>
        <taxon>Bacteria</taxon>
        <taxon>Pseudomonadati</taxon>
        <taxon>Thermodesulfobacteriota</taxon>
        <taxon>Desulfuromonadia</taxon>
        <taxon>Geobacterales</taxon>
        <taxon>Geobacteraceae</taxon>
        <taxon>Pelotalea</taxon>
    </lineage>
</organism>
<reference evidence="12 13" key="1">
    <citation type="submission" date="2021-05" db="EMBL/GenBank/DDBJ databases">
        <title>The draft genome of Geobacter chapellei DSM 13688.</title>
        <authorList>
            <person name="Xu Z."/>
            <person name="Masuda Y."/>
            <person name="Itoh H."/>
            <person name="Senoo K."/>
        </authorList>
    </citation>
    <scope>NUCLEOTIDE SEQUENCE [LARGE SCALE GENOMIC DNA]</scope>
    <source>
        <strain evidence="12 13">DSM 13688</strain>
    </source>
</reference>
<evidence type="ECO:0000256" key="11">
    <source>
        <dbReference type="SAM" id="Coils"/>
    </source>
</evidence>
<dbReference type="NCBIfam" id="TIGR02473">
    <property type="entry name" value="flagell_FliJ"/>
    <property type="match status" value="1"/>
</dbReference>
<feature type="coiled-coil region" evidence="11">
    <location>
        <begin position="9"/>
        <end position="36"/>
    </location>
</feature>
<evidence type="ECO:0000256" key="4">
    <source>
        <dbReference type="ARBA" id="ARBA00022448"/>
    </source>
</evidence>
<evidence type="ECO:0000256" key="3">
    <source>
        <dbReference type="ARBA" id="ARBA00020392"/>
    </source>
</evidence>
<dbReference type="Proteomes" id="UP000784128">
    <property type="component" value="Unassembled WGS sequence"/>
</dbReference>
<comment type="subcellular location">
    <subcellularLocation>
        <location evidence="1">Cell membrane</location>
        <topology evidence="1">Peripheral membrane protein</topology>
        <orientation evidence="1">Cytoplasmic side</orientation>
    </subcellularLocation>
</comment>
<dbReference type="InterPro" id="IPR012823">
    <property type="entry name" value="Flagell_FliJ"/>
</dbReference>
<keyword evidence="11" id="KW-0175">Coiled coil</keyword>
<sequence length="130" mass="15559">MERMCKHEFASAKQNLEHAHDQLMQEEAQVRDLSHEFSHRQGELQSIDELCHYINFFARKREDIRNQKERVDMLGSIMNQRRDVLLDATKDKKVLESLKDRKAEEFKLAMRLKEQDFLDEISIQKNEQGI</sequence>
<evidence type="ECO:0000256" key="8">
    <source>
        <dbReference type="ARBA" id="ARBA00022927"/>
    </source>
</evidence>
<dbReference type="Pfam" id="PF02050">
    <property type="entry name" value="FliJ"/>
    <property type="match status" value="1"/>
</dbReference>
<keyword evidence="9" id="KW-0472">Membrane</keyword>
<evidence type="ECO:0000313" key="12">
    <source>
        <dbReference type="EMBL" id="MBT1071948.1"/>
    </source>
</evidence>